<organism evidence="1 2">
    <name type="scientific">Acrobeloides nanus</name>
    <dbReference type="NCBI Taxonomy" id="290746"/>
    <lineage>
        <taxon>Eukaryota</taxon>
        <taxon>Metazoa</taxon>
        <taxon>Ecdysozoa</taxon>
        <taxon>Nematoda</taxon>
        <taxon>Chromadorea</taxon>
        <taxon>Rhabditida</taxon>
        <taxon>Tylenchina</taxon>
        <taxon>Cephalobomorpha</taxon>
        <taxon>Cephaloboidea</taxon>
        <taxon>Cephalobidae</taxon>
        <taxon>Acrobeloides</taxon>
    </lineage>
</organism>
<name>A0A914EDJ2_9BILA</name>
<dbReference type="Proteomes" id="UP000887540">
    <property type="component" value="Unplaced"/>
</dbReference>
<accession>A0A914EDJ2</accession>
<keyword evidence="1" id="KW-1185">Reference proteome</keyword>
<proteinExistence type="predicted"/>
<sequence length="119" mass="13370">MKLEVIDYAKKNSKNSASKYFKIGRTPMTIYLEWIVKAWDSIPKEAISKSFNTCGVTNALDGSEDNEIHCFKPDGPVPTGRNLLKQARAEKKIIELIEEIDLSEDENNNVYDSEASVDG</sequence>
<dbReference type="WBParaSite" id="ACRNAN_scaffold7465.g11632.t1">
    <property type="protein sequence ID" value="ACRNAN_scaffold7465.g11632.t1"/>
    <property type="gene ID" value="ACRNAN_scaffold7465.g11632"/>
</dbReference>
<dbReference type="AlphaFoldDB" id="A0A914EDJ2"/>
<protein>
    <submittedName>
        <fullName evidence="2">DDE-1 domain-containing protein</fullName>
    </submittedName>
</protein>
<evidence type="ECO:0000313" key="2">
    <source>
        <dbReference type="WBParaSite" id="ACRNAN_scaffold7465.g11632.t1"/>
    </source>
</evidence>
<evidence type="ECO:0000313" key="1">
    <source>
        <dbReference type="Proteomes" id="UP000887540"/>
    </source>
</evidence>
<reference evidence="2" key="1">
    <citation type="submission" date="2022-11" db="UniProtKB">
        <authorList>
            <consortium name="WormBaseParasite"/>
        </authorList>
    </citation>
    <scope>IDENTIFICATION</scope>
</reference>